<name>A0ABY4BZG4_9MICO</name>
<dbReference type="EMBL" id="CP094528">
    <property type="protein sequence ID" value="UOE44633.1"/>
    <property type="molecule type" value="Genomic_DNA"/>
</dbReference>
<accession>A0ABY4BZG4</accession>
<dbReference type="SUPFAM" id="SSF82784">
    <property type="entry name" value="OsmC-like"/>
    <property type="match status" value="1"/>
</dbReference>
<organism evidence="1 2">
    <name type="scientific">Agromyces larvae</name>
    <dbReference type="NCBI Taxonomy" id="2929802"/>
    <lineage>
        <taxon>Bacteria</taxon>
        <taxon>Bacillati</taxon>
        <taxon>Actinomycetota</taxon>
        <taxon>Actinomycetes</taxon>
        <taxon>Micrococcales</taxon>
        <taxon>Microbacteriaceae</taxon>
        <taxon>Agromyces</taxon>
    </lineage>
</organism>
<dbReference type="PANTHER" id="PTHR42830:SF2">
    <property type="entry name" value="OSMC_OHR FAMILY PROTEIN"/>
    <property type="match status" value="1"/>
</dbReference>
<dbReference type="InterPro" id="IPR052707">
    <property type="entry name" value="OsmC_Ohr_Peroxiredoxin"/>
</dbReference>
<evidence type="ECO:0000313" key="2">
    <source>
        <dbReference type="Proteomes" id="UP000832097"/>
    </source>
</evidence>
<evidence type="ECO:0000313" key="1">
    <source>
        <dbReference type="EMBL" id="UOE44633.1"/>
    </source>
</evidence>
<dbReference type="InterPro" id="IPR003718">
    <property type="entry name" value="OsmC/Ohr_fam"/>
</dbReference>
<keyword evidence="2" id="KW-1185">Reference proteome</keyword>
<proteinExistence type="predicted"/>
<dbReference type="Pfam" id="PF02566">
    <property type="entry name" value="OsmC"/>
    <property type="match status" value="1"/>
</dbReference>
<dbReference type="RefSeq" id="WP_243556595.1">
    <property type="nucleotide sequence ID" value="NZ_CP094528.1"/>
</dbReference>
<sequence>MRLGEHRFDLHLEWTPEAGADPTGARPGARSARRAHLVNAPGKLHPVEGSAARAFHGDPERWNPEELLLAALADCHLLSYLYVAAKHGVVVRAYTDEPTAVLHEDGRGGGSIVEAVLRPRVTVAEASMTGLAMELHREASELCFIAASVAFPVRHEPTVDVLGD</sequence>
<protein>
    <submittedName>
        <fullName evidence="1">OsmC family protein</fullName>
    </submittedName>
</protein>
<gene>
    <name evidence="1" type="ORF">MTO99_02235</name>
</gene>
<dbReference type="Proteomes" id="UP000832097">
    <property type="component" value="Chromosome"/>
</dbReference>
<dbReference type="PANTHER" id="PTHR42830">
    <property type="entry name" value="OSMOTICALLY INDUCIBLE FAMILY PROTEIN"/>
    <property type="match status" value="1"/>
</dbReference>
<dbReference type="InterPro" id="IPR036102">
    <property type="entry name" value="OsmC/Ohrsf"/>
</dbReference>
<reference evidence="1 2" key="1">
    <citation type="submission" date="2022-03" db="EMBL/GenBank/DDBJ databases">
        <title>Mucilaginibacter sp. isolated from the gut of Protaetia brevitarsis seulensis larvae.</title>
        <authorList>
            <person name="Won M."/>
            <person name="Kim S.-J."/>
            <person name="Kwon S.-W."/>
        </authorList>
    </citation>
    <scope>NUCLEOTIDE SEQUENCE [LARGE SCALE GENOMIC DNA]</scope>
    <source>
        <strain evidence="1 2">CFWR-12</strain>
    </source>
</reference>
<dbReference type="InterPro" id="IPR015946">
    <property type="entry name" value="KH_dom-like_a/b"/>
</dbReference>
<dbReference type="Gene3D" id="3.30.300.20">
    <property type="match status" value="1"/>
</dbReference>